<dbReference type="Proteomes" id="UP001054252">
    <property type="component" value="Unassembled WGS sequence"/>
</dbReference>
<keyword evidence="2" id="KW-1185">Reference proteome</keyword>
<gene>
    <name evidence="1" type="ORF">SLEP1_g39282</name>
</gene>
<protein>
    <submittedName>
        <fullName evidence="1">Uncharacterized protein</fullName>
    </submittedName>
</protein>
<organism evidence="1 2">
    <name type="scientific">Rubroshorea leprosula</name>
    <dbReference type="NCBI Taxonomy" id="152421"/>
    <lineage>
        <taxon>Eukaryota</taxon>
        <taxon>Viridiplantae</taxon>
        <taxon>Streptophyta</taxon>
        <taxon>Embryophyta</taxon>
        <taxon>Tracheophyta</taxon>
        <taxon>Spermatophyta</taxon>
        <taxon>Magnoliopsida</taxon>
        <taxon>eudicotyledons</taxon>
        <taxon>Gunneridae</taxon>
        <taxon>Pentapetalae</taxon>
        <taxon>rosids</taxon>
        <taxon>malvids</taxon>
        <taxon>Malvales</taxon>
        <taxon>Dipterocarpaceae</taxon>
        <taxon>Rubroshorea</taxon>
    </lineage>
</organism>
<name>A0AAV5KZP9_9ROSI</name>
<dbReference type="EMBL" id="BPVZ01000087">
    <property type="protein sequence ID" value="GKV30478.1"/>
    <property type="molecule type" value="Genomic_DNA"/>
</dbReference>
<evidence type="ECO:0000313" key="1">
    <source>
        <dbReference type="EMBL" id="GKV30478.1"/>
    </source>
</evidence>
<evidence type="ECO:0000313" key="2">
    <source>
        <dbReference type="Proteomes" id="UP001054252"/>
    </source>
</evidence>
<sequence>MALCGLSGDLPLLSADLWRCLLGSPDLAPIATLLLIFRGMVFGCQGSRLGILESGCNL</sequence>
<comment type="caution">
    <text evidence="1">The sequence shown here is derived from an EMBL/GenBank/DDBJ whole genome shotgun (WGS) entry which is preliminary data.</text>
</comment>
<accession>A0AAV5KZP9</accession>
<dbReference type="AlphaFoldDB" id="A0AAV5KZP9"/>
<proteinExistence type="predicted"/>
<reference evidence="1 2" key="1">
    <citation type="journal article" date="2021" name="Commun. Biol.">
        <title>The genome of Shorea leprosula (Dipterocarpaceae) highlights the ecological relevance of drought in aseasonal tropical rainforests.</title>
        <authorList>
            <person name="Ng K.K.S."/>
            <person name="Kobayashi M.J."/>
            <person name="Fawcett J.A."/>
            <person name="Hatakeyama M."/>
            <person name="Paape T."/>
            <person name="Ng C.H."/>
            <person name="Ang C.C."/>
            <person name="Tnah L.H."/>
            <person name="Lee C.T."/>
            <person name="Nishiyama T."/>
            <person name="Sese J."/>
            <person name="O'Brien M.J."/>
            <person name="Copetti D."/>
            <person name="Mohd Noor M.I."/>
            <person name="Ong R.C."/>
            <person name="Putra M."/>
            <person name="Sireger I.Z."/>
            <person name="Indrioko S."/>
            <person name="Kosugi Y."/>
            <person name="Izuno A."/>
            <person name="Isagi Y."/>
            <person name="Lee S.L."/>
            <person name="Shimizu K.K."/>
        </authorList>
    </citation>
    <scope>NUCLEOTIDE SEQUENCE [LARGE SCALE GENOMIC DNA]</scope>
    <source>
        <strain evidence="1">214</strain>
    </source>
</reference>